<keyword evidence="1" id="KW-0472">Membrane</keyword>
<evidence type="ECO:0000313" key="3">
    <source>
        <dbReference type="Proteomes" id="UP000570517"/>
    </source>
</evidence>
<name>A0A850PEA2_9MYCO</name>
<feature type="transmembrane region" description="Helical" evidence="1">
    <location>
        <begin position="41"/>
        <end position="58"/>
    </location>
</feature>
<proteinExistence type="predicted"/>
<comment type="caution">
    <text evidence="2">The sequence shown here is derived from an EMBL/GenBank/DDBJ whole genome shotgun (WGS) entry which is preliminary data.</text>
</comment>
<reference evidence="2 3" key="1">
    <citation type="submission" date="2020-05" db="EMBL/GenBank/DDBJ databases">
        <title>Draft genome sequence of Mycobacterium hippocampi DL, isolated from European seabass, Dicentrarchus labrax, reared in fish farms.</title>
        <authorList>
            <person name="Stathopoulou P."/>
            <person name="Asimakis E."/>
            <person name="Tzokas K."/>
            <person name="Batargias C."/>
            <person name="Tsiamis G."/>
        </authorList>
    </citation>
    <scope>NUCLEOTIDE SEQUENCE [LARGE SCALE GENOMIC DNA]</scope>
    <source>
        <strain evidence="2 3">DL</strain>
    </source>
</reference>
<dbReference type="RefSeq" id="WP_178356814.1">
    <property type="nucleotide sequence ID" value="NZ_JABFYL010000003.1"/>
</dbReference>
<organism evidence="2 3">
    <name type="scientific">Mycolicibacterium hippocampi</name>
    <dbReference type="NCBI Taxonomy" id="659824"/>
    <lineage>
        <taxon>Bacteria</taxon>
        <taxon>Bacillati</taxon>
        <taxon>Actinomycetota</taxon>
        <taxon>Actinomycetes</taxon>
        <taxon>Mycobacteriales</taxon>
        <taxon>Mycobacteriaceae</taxon>
        <taxon>Mycolicibacterium</taxon>
    </lineage>
</organism>
<keyword evidence="1" id="KW-0812">Transmembrane</keyword>
<evidence type="ECO:0000313" key="2">
    <source>
        <dbReference type="EMBL" id="NVN48342.1"/>
    </source>
</evidence>
<keyword evidence="3" id="KW-1185">Reference proteome</keyword>
<evidence type="ECO:0000256" key="1">
    <source>
        <dbReference type="SAM" id="Phobius"/>
    </source>
</evidence>
<gene>
    <name evidence="2" type="ORF">HLY00_3566</name>
</gene>
<dbReference type="Proteomes" id="UP000570517">
    <property type="component" value="Unassembled WGS sequence"/>
</dbReference>
<sequence length="86" mass="9190">MLSLGAAQLLSLLLVVGALAGLGGFVAATLARRKKRRTRKVFLAGVLCGLLAGEIVHLRRRGLIALGRTAPPVRASVVRRVRQLRI</sequence>
<protein>
    <submittedName>
        <fullName evidence="2">Uncharacterized protein</fullName>
    </submittedName>
</protein>
<accession>A0A850PEA2</accession>
<keyword evidence="1" id="KW-1133">Transmembrane helix</keyword>
<dbReference type="AlphaFoldDB" id="A0A850PEA2"/>
<dbReference type="EMBL" id="JABFYL010000003">
    <property type="protein sequence ID" value="NVN48342.1"/>
    <property type="molecule type" value="Genomic_DNA"/>
</dbReference>